<proteinExistence type="predicted"/>
<dbReference type="InterPro" id="IPR036812">
    <property type="entry name" value="NAD(P)_OxRdtase_dom_sf"/>
</dbReference>
<keyword evidence="2" id="KW-1185">Reference proteome</keyword>
<dbReference type="Proteomes" id="UP001501009">
    <property type="component" value="Unassembled WGS sequence"/>
</dbReference>
<evidence type="ECO:0008006" key="3">
    <source>
        <dbReference type="Google" id="ProtNLM"/>
    </source>
</evidence>
<accession>A0ABP7J3H1</accession>
<sequence length="68" mass="7471">MRADDLVPPGRTGLCVSRLGLDPASPGGLFVPVSDQECSAVLDRAWRLGIRLYDTAPVYGYGRSHRRR</sequence>
<evidence type="ECO:0000313" key="2">
    <source>
        <dbReference type="Proteomes" id="UP001501009"/>
    </source>
</evidence>
<organism evidence="1 2">
    <name type="scientific">Streptomyces coacervatus</name>
    <dbReference type="NCBI Taxonomy" id="647381"/>
    <lineage>
        <taxon>Bacteria</taxon>
        <taxon>Bacillati</taxon>
        <taxon>Actinomycetota</taxon>
        <taxon>Actinomycetes</taxon>
        <taxon>Kitasatosporales</taxon>
        <taxon>Streptomycetaceae</taxon>
        <taxon>Streptomyces</taxon>
    </lineage>
</organism>
<comment type="caution">
    <text evidence="1">The sequence shown here is derived from an EMBL/GenBank/DDBJ whole genome shotgun (WGS) entry which is preliminary data.</text>
</comment>
<protein>
    <recommendedName>
        <fullName evidence="3">NADP-dependent oxidoreductase domain-containing protein</fullName>
    </recommendedName>
</protein>
<dbReference type="Gene3D" id="3.20.20.100">
    <property type="entry name" value="NADP-dependent oxidoreductase domain"/>
    <property type="match status" value="1"/>
</dbReference>
<name>A0ABP7J3H1_9ACTN</name>
<gene>
    <name evidence="1" type="ORF">GCM10022403_077590</name>
</gene>
<dbReference type="SUPFAM" id="SSF51430">
    <property type="entry name" value="NAD(P)-linked oxidoreductase"/>
    <property type="match status" value="1"/>
</dbReference>
<reference evidence="2" key="1">
    <citation type="journal article" date="2019" name="Int. J. Syst. Evol. Microbiol.">
        <title>The Global Catalogue of Microorganisms (GCM) 10K type strain sequencing project: providing services to taxonomists for standard genome sequencing and annotation.</title>
        <authorList>
            <consortium name="The Broad Institute Genomics Platform"/>
            <consortium name="The Broad Institute Genome Sequencing Center for Infectious Disease"/>
            <person name="Wu L."/>
            <person name="Ma J."/>
        </authorList>
    </citation>
    <scope>NUCLEOTIDE SEQUENCE [LARGE SCALE GENOMIC DNA]</scope>
    <source>
        <strain evidence="2">JCM 17138</strain>
    </source>
</reference>
<dbReference type="RefSeq" id="WP_275780544.1">
    <property type="nucleotide sequence ID" value="NZ_BAABDE010000030.1"/>
</dbReference>
<dbReference type="EMBL" id="BAABDE010000030">
    <property type="protein sequence ID" value="GAA3833057.1"/>
    <property type="molecule type" value="Genomic_DNA"/>
</dbReference>
<evidence type="ECO:0000313" key="1">
    <source>
        <dbReference type="EMBL" id="GAA3833057.1"/>
    </source>
</evidence>